<dbReference type="Proteomes" id="UP000663854">
    <property type="component" value="Unassembled WGS sequence"/>
</dbReference>
<sequence>MCINSFRNIRKKNQSDSILITFNCGKDIKVSITTTNLVINQDQCLNYAQIQSSSISAQFIYNQIANCLNSTN</sequence>
<keyword evidence="4" id="KW-1185">Reference proteome</keyword>
<dbReference type="AlphaFoldDB" id="A0A814NT68"/>
<protein>
    <submittedName>
        <fullName evidence="1">Uncharacterized protein</fullName>
    </submittedName>
</protein>
<reference evidence="1" key="1">
    <citation type="submission" date="2021-02" db="EMBL/GenBank/DDBJ databases">
        <authorList>
            <person name="Nowell W R."/>
        </authorList>
    </citation>
    <scope>NUCLEOTIDE SEQUENCE</scope>
</reference>
<comment type="caution">
    <text evidence="1">The sequence shown here is derived from an EMBL/GenBank/DDBJ whole genome shotgun (WGS) entry which is preliminary data.</text>
</comment>
<evidence type="ECO:0000313" key="4">
    <source>
        <dbReference type="Proteomes" id="UP000663870"/>
    </source>
</evidence>
<name>A0A814NT68_9BILA</name>
<evidence type="ECO:0000313" key="3">
    <source>
        <dbReference type="Proteomes" id="UP000663854"/>
    </source>
</evidence>
<proteinExistence type="predicted"/>
<dbReference type="EMBL" id="CAJNOL010001117">
    <property type="protein sequence ID" value="CAF1291144.1"/>
    <property type="molecule type" value="Genomic_DNA"/>
</dbReference>
<gene>
    <name evidence="2" type="ORF">JXQ802_LOCUS29003</name>
    <name evidence="1" type="ORF">PYM288_LOCUS19351</name>
</gene>
<accession>A0A814NT68</accession>
<organism evidence="1 3">
    <name type="scientific">Rotaria sordida</name>
    <dbReference type="NCBI Taxonomy" id="392033"/>
    <lineage>
        <taxon>Eukaryota</taxon>
        <taxon>Metazoa</taxon>
        <taxon>Spiralia</taxon>
        <taxon>Gnathifera</taxon>
        <taxon>Rotifera</taxon>
        <taxon>Eurotatoria</taxon>
        <taxon>Bdelloidea</taxon>
        <taxon>Philodinida</taxon>
        <taxon>Philodinidae</taxon>
        <taxon>Rotaria</taxon>
    </lineage>
</organism>
<dbReference type="Proteomes" id="UP000663870">
    <property type="component" value="Unassembled WGS sequence"/>
</dbReference>
<evidence type="ECO:0000313" key="2">
    <source>
        <dbReference type="EMBL" id="CAF1291144.1"/>
    </source>
</evidence>
<dbReference type="EMBL" id="CAJNOH010000642">
    <property type="protein sequence ID" value="CAF1094619.1"/>
    <property type="molecule type" value="Genomic_DNA"/>
</dbReference>
<evidence type="ECO:0000313" key="1">
    <source>
        <dbReference type="EMBL" id="CAF1094619.1"/>
    </source>
</evidence>